<evidence type="ECO:0000313" key="6">
    <source>
        <dbReference type="Proteomes" id="UP000698173"/>
    </source>
</evidence>
<accession>A0A921KCR2</accession>
<dbReference type="GO" id="GO:0016020">
    <property type="term" value="C:membrane"/>
    <property type="evidence" value="ECO:0007669"/>
    <property type="project" value="InterPro"/>
</dbReference>
<organism evidence="5 6">
    <name type="scientific">Sporosarcina psychrophila</name>
    <name type="common">Bacillus psychrophilus</name>
    <dbReference type="NCBI Taxonomy" id="1476"/>
    <lineage>
        <taxon>Bacteria</taxon>
        <taxon>Bacillati</taxon>
        <taxon>Bacillota</taxon>
        <taxon>Bacilli</taxon>
        <taxon>Bacillales</taxon>
        <taxon>Caryophanaceae</taxon>
        <taxon>Sporosarcina</taxon>
    </lineage>
</organism>
<evidence type="ECO:0000313" key="5">
    <source>
        <dbReference type="EMBL" id="HJF31271.1"/>
    </source>
</evidence>
<evidence type="ECO:0000259" key="4">
    <source>
        <dbReference type="PROSITE" id="PS50111"/>
    </source>
</evidence>
<protein>
    <submittedName>
        <fullName evidence="5">Methyl-accepting chemotaxis protein</fullName>
    </submittedName>
</protein>
<keyword evidence="3" id="KW-0812">Transmembrane</keyword>
<keyword evidence="1 2" id="KW-0807">Transducer</keyword>
<evidence type="ECO:0000256" key="1">
    <source>
        <dbReference type="ARBA" id="ARBA00023224"/>
    </source>
</evidence>
<dbReference type="InterPro" id="IPR004089">
    <property type="entry name" value="MCPsignal_dom"/>
</dbReference>
<reference evidence="5" key="1">
    <citation type="journal article" date="2021" name="PeerJ">
        <title>Extensive microbial diversity within the chicken gut microbiome revealed by metagenomics and culture.</title>
        <authorList>
            <person name="Gilroy R."/>
            <person name="Ravi A."/>
            <person name="Getino M."/>
            <person name="Pursley I."/>
            <person name="Horton D.L."/>
            <person name="Alikhan N.F."/>
            <person name="Baker D."/>
            <person name="Gharbi K."/>
            <person name="Hall N."/>
            <person name="Watson M."/>
            <person name="Adriaenssens E.M."/>
            <person name="Foster-Nyarko E."/>
            <person name="Jarju S."/>
            <person name="Secka A."/>
            <person name="Antonio M."/>
            <person name="Oren A."/>
            <person name="Chaudhuri R.R."/>
            <person name="La Ragione R."/>
            <person name="Hildebrand F."/>
            <person name="Pallen M.J."/>
        </authorList>
    </citation>
    <scope>NUCLEOTIDE SEQUENCE</scope>
    <source>
        <strain evidence="5">CHK171-7178</strain>
    </source>
</reference>
<feature type="transmembrane region" description="Helical" evidence="3">
    <location>
        <begin position="138"/>
        <end position="161"/>
    </location>
</feature>
<dbReference type="AlphaFoldDB" id="A0A921KCR2"/>
<feature type="transmembrane region" description="Helical" evidence="3">
    <location>
        <begin position="17"/>
        <end position="35"/>
    </location>
</feature>
<name>A0A921KCR2_SPOPS</name>
<feature type="transmembrane region" description="Helical" evidence="3">
    <location>
        <begin position="96"/>
        <end position="126"/>
    </location>
</feature>
<dbReference type="PROSITE" id="PS50111">
    <property type="entry name" value="CHEMOTAXIS_TRANSDUC_2"/>
    <property type="match status" value="1"/>
</dbReference>
<dbReference type="Pfam" id="PF00015">
    <property type="entry name" value="MCPsignal"/>
    <property type="match status" value="1"/>
</dbReference>
<evidence type="ECO:0000256" key="2">
    <source>
        <dbReference type="PROSITE-ProRule" id="PRU00284"/>
    </source>
</evidence>
<evidence type="ECO:0000256" key="3">
    <source>
        <dbReference type="SAM" id="Phobius"/>
    </source>
</evidence>
<comment type="caution">
    <text evidence="5">The sequence shown here is derived from an EMBL/GenBank/DDBJ whole genome shotgun (WGS) entry which is preliminary data.</text>
</comment>
<gene>
    <name evidence="5" type="ORF">K8V56_05760</name>
</gene>
<dbReference type="PANTHER" id="PTHR32089">
    <property type="entry name" value="METHYL-ACCEPTING CHEMOTAXIS PROTEIN MCPB"/>
    <property type="match status" value="1"/>
</dbReference>
<keyword evidence="3" id="KW-1133">Transmembrane helix</keyword>
<keyword evidence="3" id="KW-0472">Membrane</keyword>
<dbReference type="SMART" id="SM00283">
    <property type="entry name" value="MA"/>
    <property type="match status" value="1"/>
</dbReference>
<dbReference type="Proteomes" id="UP000698173">
    <property type="component" value="Unassembled WGS sequence"/>
</dbReference>
<dbReference type="PANTHER" id="PTHR32089:SF112">
    <property type="entry name" value="LYSOZYME-LIKE PROTEIN-RELATED"/>
    <property type="match status" value="1"/>
</dbReference>
<dbReference type="EMBL" id="DYWT01000094">
    <property type="protein sequence ID" value="HJF31271.1"/>
    <property type="molecule type" value="Genomic_DNA"/>
</dbReference>
<feature type="transmembrane region" description="Helical" evidence="3">
    <location>
        <begin position="71"/>
        <end position="90"/>
    </location>
</feature>
<feature type="transmembrane region" description="Helical" evidence="3">
    <location>
        <begin position="41"/>
        <end position="59"/>
    </location>
</feature>
<dbReference type="GO" id="GO:0007165">
    <property type="term" value="P:signal transduction"/>
    <property type="evidence" value="ECO:0007669"/>
    <property type="project" value="UniProtKB-KW"/>
</dbReference>
<reference evidence="5" key="2">
    <citation type="submission" date="2021-09" db="EMBL/GenBank/DDBJ databases">
        <authorList>
            <person name="Gilroy R."/>
        </authorList>
    </citation>
    <scope>NUCLEOTIDE SEQUENCE</scope>
    <source>
        <strain evidence="5">CHK171-7178</strain>
    </source>
</reference>
<feature type="domain" description="Methyl-accepting transducer" evidence="4">
    <location>
        <begin position="209"/>
        <end position="459"/>
    </location>
</feature>
<dbReference type="Gene3D" id="1.10.287.950">
    <property type="entry name" value="Methyl-accepting chemotaxis protein"/>
    <property type="match status" value="1"/>
</dbReference>
<sequence>MNILDLKRNDWMRKNEIMGLSFGLAAGLGLLMQLITKAPMVIILSIGIPFVIATLFYLFRKKVDLISRAIPYLLLLAIFSVALSLILLVGADLGTIGIIFLTLILGSIHGEMRIMVVAYALSLIALLLNNNRFVHPELIGASGSDLILLHFLSGLTLFLFVRQSGRMFKHTEALVEAMTVKAAEDEALALKLDHAVVKITTNLEQLRTNSHTTDLSQREMLEAVNEVSVGSQQQADHIADIAANAERTSNSVQGISKGLEHVAEQANEAGRKAEEGAMQIGHLKENVNVFAGFFQELNGTFDILSEKINETNVFASSIKEITEQTNLLALNASIEAARAGEHGKGFAVVAEEIRKLSGLTDGRLKKIDANLYEVNTYNELAVQKLKEGMERIAMQSGIADNSTYSFTGLFEAMAKLQEDLSDFIKDFGAIETDSTTIRERTVEFASIIEHSTATIEELNATLTQLTEEQHQISAYINETYDEAIQIRS</sequence>
<dbReference type="SUPFAM" id="SSF58104">
    <property type="entry name" value="Methyl-accepting chemotaxis protein (MCP) signaling domain"/>
    <property type="match status" value="1"/>
</dbReference>
<proteinExistence type="predicted"/>